<keyword evidence="2" id="KW-1185">Reference proteome</keyword>
<evidence type="ECO:0000313" key="1">
    <source>
        <dbReference type="EMBL" id="KAJ8903136.1"/>
    </source>
</evidence>
<dbReference type="AlphaFoldDB" id="A0AAV8UNU9"/>
<comment type="caution">
    <text evidence="1">The sequence shown here is derived from an EMBL/GenBank/DDBJ whole genome shotgun (WGS) entry which is preliminary data.</text>
</comment>
<organism evidence="1 2">
    <name type="scientific">Rhodosorus marinus</name>
    <dbReference type="NCBI Taxonomy" id="101924"/>
    <lineage>
        <taxon>Eukaryota</taxon>
        <taxon>Rhodophyta</taxon>
        <taxon>Stylonematophyceae</taxon>
        <taxon>Stylonematales</taxon>
        <taxon>Stylonemataceae</taxon>
        <taxon>Rhodosorus</taxon>
    </lineage>
</organism>
<sequence length="132" mass="14355">MNSSQGTVFRQTLRLMGADPDDVGSKIKPTRGNAGDEISFKTTDLNASFPNETDSFQFTSPKPDFALVRSTFLTQLSFSVEISIRLAEIETPGLTIRTTLISRDAKTSSQKAPVRPIGQFTGALSGRNSVLR</sequence>
<accession>A0AAV8UNU9</accession>
<dbReference type="Proteomes" id="UP001157974">
    <property type="component" value="Unassembled WGS sequence"/>
</dbReference>
<gene>
    <name evidence="1" type="ORF">NDN08_004248</name>
</gene>
<name>A0AAV8UNU9_9RHOD</name>
<protein>
    <submittedName>
        <fullName evidence="1">Uncharacterized protein</fullName>
    </submittedName>
</protein>
<evidence type="ECO:0000313" key="2">
    <source>
        <dbReference type="Proteomes" id="UP001157974"/>
    </source>
</evidence>
<dbReference type="EMBL" id="JAMWBK010000007">
    <property type="protein sequence ID" value="KAJ8903136.1"/>
    <property type="molecule type" value="Genomic_DNA"/>
</dbReference>
<reference evidence="1 2" key="1">
    <citation type="journal article" date="2023" name="Nat. Commun.">
        <title>Origin of minicircular mitochondrial genomes in red algae.</title>
        <authorList>
            <person name="Lee Y."/>
            <person name="Cho C.H."/>
            <person name="Lee Y.M."/>
            <person name="Park S.I."/>
            <person name="Yang J.H."/>
            <person name="West J.A."/>
            <person name="Bhattacharya D."/>
            <person name="Yoon H.S."/>
        </authorList>
    </citation>
    <scope>NUCLEOTIDE SEQUENCE [LARGE SCALE GENOMIC DNA]</scope>
    <source>
        <strain evidence="1 2">CCMP1338</strain>
        <tissue evidence="1">Whole cell</tissue>
    </source>
</reference>
<proteinExistence type="predicted"/>